<evidence type="ECO:0000256" key="3">
    <source>
        <dbReference type="ARBA" id="ARBA00023136"/>
    </source>
</evidence>
<evidence type="ECO:0000256" key="2">
    <source>
        <dbReference type="ARBA" id="ARBA00022475"/>
    </source>
</evidence>
<keyword evidence="2" id="KW-1003">Cell membrane</keyword>
<keyword evidence="5" id="KW-0812">Transmembrane</keyword>
<protein>
    <submittedName>
        <fullName evidence="7">Peptidyl-prolyl cis-trans isomerase</fullName>
    </submittedName>
</protein>
<dbReference type="Proteomes" id="UP000526501">
    <property type="component" value="Unassembled WGS sequence"/>
</dbReference>
<sequence length="543" mass="61199">MISWLQINLQKHFRVVFIILLVVLVVAFVFTIGNQGPMSGRDEKTADLYFFDTPLNTEAARTQFQQDAQLSVSLNRNSRASQTLPFERATVLHIANEHSIPQPTTEQLRAFIETLPAFQNASGEFDPQAYNMIVDSLSFGAFSQNDLRRVLVDDYRINKVYSVLRGAGFVDETEILDSLAQRLASWSILFAEYDLSSYTPEVEITEDMLRKHYEDFSFTYQTPERRVVDYIEVDANDYVEEIKPTEDELINYYEANIERYQPTAPEGEESPATITFEQARLAVRSDLRLEQAREIASEKAHDLVVEIVDKELSRDSASLEDAISSLGAEVKTASSFAANETPIGTTWGRDVVGEAFSLTESRFYSEPIQHGNKTLVLFYNQVIPPVVPSFENLRDRVALDVRAELYREARANYATELKGKLEEASESEDSFGTAAEEAGMTVGSYYDFTLSEPAEGLDRRALSAMLNLEPGDVSDFVRLDGENKGAFIYVVSKDVPEVSKDDPQYTEVEQSLKNLYGQFSANQYIQDLMLAEQLRAGLVQATN</sequence>
<evidence type="ECO:0000256" key="5">
    <source>
        <dbReference type="SAM" id="Phobius"/>
    </source>
</evidence>
<reference evidence="7 8" key="1">
    <citation type="submission" date="2020-07" db="EMBL/GenBank/DDBJ databases">
        <authorList>
            <person name="Feng X."/>
        </authorList>
    </citation>
    <scope>NUCLEOTIDE SEQUENCE [LARGE SCALE GENOMIC DNA]</scope>
    <source>
        <strain evidence="7 8">JCM23202</strain>
    </source>
</reference>
<keyword evidence="8" id="KW-1185">Reference proteome</keyword>
<dbReference type="PANTHER" id="PTHR47529">
    <property type="entry name" value="PEPTIDYL-PROLYL CIS-TRANS ISOMERASE D"/>
    <property type="match status" value="1"/>
</dbReference>
<dbReference type="PANTHER" id="PTHR47529:SF1">
    <property type="entry name" value="PERIPLASMIC CHAPERONE PPID"/>
    <property type="match status" value="1"/>
</dbReference>
<keyword evidence="3 5" id="KW-0472">Membrane</keyword>
<dbReference type="InterPro" id="IPR000297">
    <property type="entry name" value="PPIase_PpiC"/>
</dbReference>
<gene>
    <name evidence="7" type="ORF">H5P27_19340</name>
</gene>
<name>A0A7X1B9M4_9BACT</name>
<dbReference type="Pfam" id="PF13624">
    <property type="entry name" value="SurA_N_3"/>
    <property type="match status" value="1"/>
</dbReference>
<dbReference type="GO" id="GO:0003755">
    <property type="term" value="F:peptidyl-prolyl cis-trans isomerase activity"/>
    <property type="evidence" value="ECO:0007669"/>
    <property type="project" value="InterPro"/>
</dbReference>
<feature type="domain" description="PpiC" evidence="6">
    <location>
        <begin position="244"/>
        <end position="395"/>
    </location>
</feature>
<proteinExistence type="predicted"/>
<evidence type="ECO:0000313" key="8">
    <source>
        <dbReference type="Proteomes" id="UP000526501"/>
    </source>
</evidence>
<dbReference type="EMBL" id="JACHVC010000013">
    <property type="protein sequence ID" value="MBC2608219.1"/>
    <property type="molecule type" value="Genomic_DNA"/>
</dbReference>
<evidence type="ECO:0000313" key="7">
    <source>
        <dbReference type="EMBL" id="MBC2608219.1"/>
    </source>
</evidence>
<comment type="caution">
    <text evidence="7">The sequence shown here is derived from an EMBL/GenBank/DDBJ whole genome shotgun (WGS) entry which is preliminary data.</text>
</comment>
<keyword evidence="7" id="KW-0413">Isomerase</keyword>
<evidence type="ECO:0000256" key="1">
    <source>
        <dbReference type="ARBA" id="ARBA00004236"/>
    </source>
</evidence>
<dbReference type="AlphaFoldDB" id="A0A7X1B9M4"/>
<organism evidence="7 8">
    <name type="scientific">Pelagicoccus albus</name>
    <dbReference type="NCBI Taxonomy" id="415222"/>
    <lineage>
        <taxon>Bacteria</taxon>
        <taxon>Pseudomonadati</taxon>
        <taxon>Verrucomicrobiota</taxon>
        <taxon>Opitutia</taxon>
        <taxon>Puniceicoccales</taxon>
        <taxon>Pelagicoccaceae</taxon>
        <taxon>Pelagicoccus</taxon>
    </lineage>
</organism>
<evidence type="ECO:0000259" key="6">
    <source>
        <dbReference type="Pfam" id="PF13145"/>
    </source>
</evidence>
<dbReference type="Pfam" id="PF13145">
    <property type="entry name" value="Rotamase_2"/>
    <property type="match status" value="1"/>
</dbReference>
<keyword evidence="5" id="KW-1133">Transmembrane helix</keyword>
<evidence type="ECO:0000256" key="4">
    <source>
        <dbReference type="ARBA" id="ARBA00023186"/>
    </source>
</evidence>
<feature type="transmembrane region" description="Helical" evidence="5">
    <location>
        <begin position="12"/>
        <end position="33"/>
    </location>
</feature>
<dbReference type="InterPro" id="IPR052029">
    <property type="entry name" value="PpiD_chaperone"/>
</dbReference>
<accession>A0A7X1B9M4</accession>
<keyword evidence="4" id="KW-0143">Chaperone</keyword>
<dbReference type="GO" id="GO:0005886">
    <property type="term" value="C:plasma membrane"/>
    <property type="evidence" value="ECO:0007669"/>
    <property type="project" value="UniProtKB-SubCell"/>
</dbReference>
<dbReference type="RefSeq" id="WP_185662069.1">
    <property type="nucleotide sequence ID" value="NZ_CAWPOO010000013.1"/>
</dbReference>
<comment type="subcellular location">
    <subcellularLocation>
        <location evidence="1">Cell membrane</location>
    </subcellularLocation>
</comment>